<dbReference type="InterPro" id="IPR005225">
    <property type="entry name" value="Small_GTP-bd"/>
</dbReference>
<dbReference type="GO" id="GO:0003746">
    <property type="term" value="F:translation elongation factor activity"/>
    <property type="evidence" value="ECO:0007669"/>
    <property type="project" value="UniProtKB-UniRule"/>
</dbReference>
<dbReference type="InterPro" id="IPR047872">
    <property type="entry name" value="EFG_IV"/>
</dbReference>
<dbReference type="Pfam" id="PF03144">
    <property type="entry name" value="GTP_EFTU_D2"/>
    <property type="match status" value="1"/>
</dbReference>
<dbReference type="Gene3D" id="3.30.70.870">
    <property type="entry name" value="Elongation Factor G (Translational Gtpase), domain 3"/>
    <property type="match status" value="1"/>
</dbReference>
<dbReference type="InterPro" id="IPR004161">
    <property type="entry name" value="EFTu-like_2"/>
</dbReference>
<feature type="binding site" evidence="8">
    <location>
        <begin position="136"/>
        <end position="139"/>
    </location>
    <ligand>
        <name>GTP</name>
        <dbReference type="ChEBI" id="CHEBI:37565"/>
    </ligand>
</feature>
<feature type="binding site" evidence="8">
    <location>
        <begin position="18"/>
        <end position="25"/>
    </location>
    <ligand>
        <name>GTP</name>
        <dbReference type="ChEBI" id="CHEBI:37565"/>
    </ligand>
</feature>
<dbReference type="Proteomes" id="UP000230052">
    <property type="component" value="Unassembled WGS sequence"/>
</dbReference>
<dbReference type="Pfam" id="PF00679">
    <property type="entry name" value="EFG_C"/>
    <property type="match status" value="1"/>
</dbReference>
<reference evidence="10 11" key="1">
    <citation type="submission" date="2017-09" db="EMBL/GenBank/DDBJ databases">
        <title>Depth-based differentiation of microbial function through sediment-hosted aquifers and enrichment of novel symbionts in the deep terrestrial subsurface.</title>
        <authorList>
            <person name="Probst A.J."/>
            <person name="Ladd B."/>
            <person name="Jarett J.K."/>
            <person name="Geller-Mcgrath D.E."/>
            <person name="Sieber C.M."/>
            <person name="Emerson J.B."/>
            <person name="Anantharaman K."/>
            <person name="Thomas B.C."/>
            <person name="Malmstrom R."/>
            <person name="Stieglmeier M."/>
            <person name="Klingl A."/>
            <person name="Woyke T."/>
            <person name="Ryan C.M."/>
            <person name="Banfield J.F."/>
        </authorList>
    </citation>
    <scope>NUCLEOTIDE SEQUENCE [LARGE SCALE GENOMIC DNA]</scope>
    <source>
        <strain evidence="10">CG07_land_8_20_14_0_80_42_15</strain>
    </source>
</reference>
<feature type="domain" description="Tr-type G" evidence="9">
    <location>
        <begin position="9"/>
        <end position="284"/>
    </location>
</feature>
<dbReference type="SUPFAM" id="SSF50447">
    <property type="entry name" value="Translation proteins"/>
    <property type="match status" value="1"/>
</dbReference>
<evidence type="ECO:0000256" key="6">
    <source>
        <dbReference type="ARBA" id="ARBA00023134"/>
    </source>
</evidence>
<dbReference type="InterPro" id="IPR020568">
    <property type="entry name" value="Ribosomal_Su5_D2-typ_SF"/>
</dbReference>
<dbReference type="CDD" id="cd03713">
    <property type="entry name" value="EFG_mtEFG_C"/>
    <property type="match status" value="1"/>
</dbReference>
<protein>
    <recommendedName>
        <fullName evidence="2 8">Elongation factor G</fullName>
        <shortName evidence="8">EF-G</shortName>
    </recommendedName>
</protein>
<dbReference type="FunFam" id="3.30.230.10:FF:000003">
    <property type="entry name" value="Elongation factor G"/>
    <property type="match status" value="1"/>
</dbReference>
<dbReference type="SUPFAM" id="SSF54211">
    <property type="entry name" value="Ribosomal protein S5 domain 2-like"/>
    <property type="match status" value="1"/>
</dbReference>
<dbReference type="NCBIfam" id="NF009381">
    <property type="entry name" value="PRK12740.1-5"/>
    <property type="match status" value="1"/>
</dbReference>
<dbReference type="PROSITE" id="PS00301">
    <property type="entry name" value="G_TR_1"/>
    <property type="match status" value="1"/>
</dbReference>
<evidence type="ECO:0000256" key="4">
    <source>
        <dbReference type="ARBA" id="ARBA00022768"/>
    </source>
</evidence>
<dbReference type="AlphaFoldDB" id="A0A2J0KV93"/>
<dbReference type="InterPro" id="IPR035649">
    <property type="entry name" value="EFG_V"/>
</dbReference>
<evidence type="ECO:0000313" key="10">
    <source>
        <dbReference type="EMBL" id="PIU41699.1"/>
    </source>
</evidence>
<dbReference type="InterPro" id="IPR009000">
    <property type="entry name" value="Transl_B-barrel_sf"/>
</dbReference>
<dbReference type="InterPro" id="IPR041095">
    <property type="entry name" value="EFG_II"/>
</dbReference>
<evidence type="ECO:0000259" key="9">
    <source>
        <dbReference type="PROSITE" id="PS51722"/>
    </source>
</evidence>
<evidence type="ECO:0000313" key="11">
    <source>
        <dbReference type="Proteomes" id="UP000230052"/>
    </source>
</evidence>
<dbReference type="FunFam" id="2.40.30.10:FF:000006">
    <property type="entry name" value="Elongation factor G"/>
    <property type="match status" value="1"/>
</dbReference>
<dbReference type="InterPro" id="IPR004540">
    <property type="entry name" value="Transl_elong_EFG/EF2"/>
</dbReference>
<evidence type="ECO:0000256" key="8">
    <source>
        <dbReference type="HAMAP-Rule" id="MF_00054"/>
    </source>
</evidence>
<dbReference type="Gene3D" id="2.40.30.10">
    <property type="entry name" value="Translation factors"/>
    <property type="match status" value="1"/>
</dbReference>
<dbReference type="Gene3D" id="3.40.50.300">
    <property type="entry name" value="P-loop containing nucleotide triphosphate hydrolases"/>
    <property type="match status" value="1"/>
</dbReference>
<dbReference type="Gene3D" id="3.30.70.240">
    <property type="match status" value="1"/>
</dbReference>
<dbReference type="GO" id="GO:0005737">
    <property type="term" value="C:cytoplasm"/>
    <property type="evidence" value="ECO:0007669"/>
    <property type="project" value="UniProtKB-SubCell"/>
</dbReference>
<dbReference type="NCBIfam" id="TIGR00231">
    <property type="entry name" value="small_GTP"/>
    <property type="match status" value="1"/>
</dbReference>
<dbReference type="InterPro" id="IPR035647">
    <property type="entry name" value="EFG_III/V"/>
</dbReference>
<evidence type="ECO:0000256" key="1">
    <source>
        <dbReference type="ARBA" id="ARBA00005870"/>
    </source>
</evidence>
<organism evidence="10 11">
    <name type="scientific">Candidatus Aquitaenariimonas noxiae</name>
    <dbReference type="NCBI Taxonomy" id="1974741"/>
    <lineage>
        <taxon>Bacteria</taxon>
        <taxon>Pseudomonadati</taxon>
        <taxon>Candidatus Omnitrophota</taxon>
        <taxon>Candidatus Aquitaenariimonas</taxon>
    </lineage>
</organism>
<dbReference type="GO" id="GO:0032790">
    <property type="term" value="P:ribosome disassembly"/>
    <property type="evidence" value="ECO:0007669"/>
    <property type="project" value="TreeGrafter"/>
</dbReference>
<evidence type="ECO:0000256" key="7">
    <source>
        <dbReference type="ARBA" id="ARBA00024731"/>
    </source>
</evidence>
<gene>
    <name evidence="8 10" type="primary">fusA</name>
    <name evidence="10" type="ORF">COS99_04050</name>
</gene>
<feature type="binding site" evidence="8">
    <location>
        <begin position="82"/>
        <end position="86"/>
    </location>
    <ligand>
        <name>GTP</name>
        <dbReference type="ChEBI" id="CHEBI:37565"/>
    </ligand>
</feature>
<dbReference type="PRINTS" id="PR00315">
    <property type="entry name" value="ELONGATNFCT"/>
</dbReference>
<dbReference type="InterPro" id="IPR005517">
    <property type="entry name" value="Transl_elong_EFG/EF2_IV"/>
</dbReference>
<dbReference type="PROSITE" id="PS51722">
    <property type="entry name" value="G_TR_2"/>
    <property type="match status" value="1"/>
</dbReference>
<keyword evidence="3 8" id="KW-0547">Nucleotide-binding</keyword>
<dbReference type="PANTHER" id="PTHR43261">
    <property type="entry name" value="TRANSLATION ELONGATION FACTOR G-RELATED"/>
    <property type="match status" value="1"/>
</dbReference>
<dbReference type="InterPro" id="IPR027417">
    <property type="entry name" value="P-loop_NTPase"/>
</dbReference>
<dbReference type="Pfam" id="PF03764">
    <property type="entry name" value="EFG_IV"/>
    <property type="match status" value="1"/>
</dbReference>
<comment type="caution">
    <text evidence="10">The sequence shown here is derived from an EMBL/GenBank/DDBJ whole genome shotgun (WGS) entry which is preliminary data.</text>
</comment>
<dbReference type="EMBL" id="PEWV01000038">
    <property type="protein sequence ID" value="PIU41699.1"/>
    <property type="molecule type" value="Genomic_DNA"/>
</dbReference>
<dbReference type="SMART" id="SM00889">
    <property type="entry name" value="EFG_IV"/>
    <property type="match status" value="1"/>
</dbReference>
<dbReference type="SMART" id="SM00838">
    <property type="entry name" value="EFG_C"/>
    <property type="match status" value="1"/>
</dbReference>
<dbReference type="CDD" id="cd01434">
    <property type="entry name" value="EFG_mtEFG1_IV"/>
    <property type="match status" value="1"/>
</dbReference>
<evidence type="ECO:0000256" key="5">
    <source>
        <dbReference type="ARBA" id="ARBA00022917"/>
    </source>
</evidence>
<dbReference type="Gene3D" id="3.30.230.10">
    <property type="match status" value="1"/>
</dbReference>
<dbReference type="FunFam" id="3.40.50.300:FF:000029">
    <property type="entry name" value="Elongation factor G"/>
    <property type="match status" value="1"/>
</dbReference>
<keyword evidence="5 8" id="KW-0648">Protein biosynthesis</keyword>
<dbReference type="InterPro" id="IPR014721">
    <property type="entry name" value="Ribsml_uS5_D2-typ_fold_subgr"/>
</dbReference>
<comment type="subcellular location">
    <subcellularLocation>
        <location evidence="8">Cytoplasm</location>
    </subcellularLocation>
</comment>
<name>A0A2J0KV93_9BACT</name>
<dbReference type="SUPFAM" id="SSF54980">
    <property type="entry name" value="EF-G C-terminal domain-like"/>
    <property type="match status" value="2"/>
</dbReference>
<dbReference type="PANTHER" id="PTHR43261:SF1">
    <property type="entry name" value="RIBOSOME-RELEASING FACTOR 2, MITOCHONDRIAL"/>
    <property type="match status" value="1"/>
</dbReference>
<dbReference type="Pfam" id="PF14492">
    <property type="entry name" value="EFG_III"/>
    <property type="match status" value="1"/>
</dbReference>
<comment type="similarity">
    <text evidence="1 8">Belongs to the TRAFAC class translation factor GTPase superfamily. Classic translation factor GTPase family. EF-G/EF-2 subfamily.</text>
</comment>
<evidence type="ECO:0000256" key="3">
    <source>
        <dbReference type="ARBA" id="ARBA00022741"/>
    </source>
</evidence>
<dbReference type="NCBIfam" id="TIGR00484">
    <property type="entry name" value="EF-G"/>
    <property type="match status" value="1"/>
</dbReference>
<dbReference type="HAMAP" id="MF_00054_B">
    <property type="entry name" value="EF_G_EF_2_B"/>
    <property type="match status" value="1"/>
</dbReference>
<dbReference type="GO" id="GO:0003924">
    <property type="term" value="F:GTPase activity"/>
    <property type="evidence" value="ECO:0007669"/>
    <property type="project" value="InterPro"/>
</dbReference>
<keyword evidence="4 8" id="KW-0251">Elongation factor</keyword>
<keyword evidence="8" id="KW-0963">Cytoplasm</keyword>
<sequence>MKDKAKTLQNTRNIGIVAHIDAGKTTVTERILYYTGKIYKMGEVHEGTTVMDWMVQEQERGITITSANTTCFWKDCRINLIDTPGHVDFTIEVERSLKVLDGVVIVFCGVGGVQPQSETVWRQADRYNVPRIAFINKMDRVGANFYDVTAQICQRFGDFARPIHLPIGIESDFSGFVDLVDMKAVLYKGEGADPNIEVNPIPGDLVKSAEEARHKLIEKIAELDEVIMDKYVHNKIISAIDLKDAIRRQVIKHKFVPVLCGSALKNKGIQTLLDAVYDFLPSPLDIPPMKGINPATKKEEIRLADDSEPFCGLAFKLMSDPYVGKLVFIRIYSGVMESGSYIYNVSKDTNERISKIVRMHANKQEIVQSGHAGEIVACVGLKDTMTGDSVSDKAHPIMLENMHFPEPVISMAIEPKTIADQERLSATLHKLADEDPTFKVSYNKDTGQTIISGMGELHLDVIADRMLREFKVQASMGNPQVAYKETITKITRSVGKFIQQTGGHGHYGHVVIDISPGERGSGIKFKSKIAGGVIPKEFIPAVKQGILNAARSGAIAGYPLVDIDVKLVDGSYHDVDSSELSFNMAASIALRDGMKNAGPVLLEPIMSIEVVTPSEYLGEVISDLNTRRSNIGSMKDKEALKIIKGVVPLSEVFGYATAIRSLTQGRATYTMEPSHYAEVPKDIQEKIIGKWGYH</sequence>
<dbReference type="Pfam" id="PF00009">
    <property type="entry name" value="GTP_EFTU"/>
    <property type="match status" value="1"/>
</dbReference>
<dbReference type="FunFam" id="3.30.70.240:FF:000001">
    <property type="entry name" value="Elongation factor G"/>
    <property type="match status" value="1"/>
</dbReference>
<dbReference type="GO" id="GO:0005525">
    <property type="term" value="F:GTP binding"/>
    <property type="evidence" value="ECO:0007669"/>
    <property type="project" value="UniProtKB-UniRule"/>
</dbReference>
<proteinExistence type="inferred from homology"/>
<comment type="function">
    <text evidence="7 8">Catalyzes the GTP-dependent ribosomal translocation step during translation elongation. During this step, the ribosome changes from the pre-translocational (PRE) to the post-translocational (POST) state as the newly formed A-site-bound peptidyl-tRNA and P-site-bound deacylated tRNA move to the P and E sites, respectively. Catalyzes the coordinated movement of the two tRNA molecules, the mRNA and conformational changes in the ribosome.</text>
</comment>
<dbReference type="CDD" id="cd16262">
    <property type="entry name" value="EFG_III"/>
    <property type="match status" value="1"/>
</dbReference>
<dbReference type="InterPro" id="IPR031157">
    <property type="entry name" value="G_TR_CS"/>
</dbReference>
<accession>A0A2J0KV93</accession>
<dbReference type="InterPro" id="IPR000795">
    <property type="entry name" value="T_Tr_GTP-bd_dom"/>
</dbReference>
<dbReference type="FunFam" id="3.30.70.870:FF:000001">
    <property type="entry name" value="Elongation factor G"/>
    <property type="match status" value="1"/>
</dbReference>
<evidence type="ECO:0000256" key="2">
    <source>
        <dbReference type="ARBA" id="ARBA00017872"/>
    </source>
</evidence>
<dbReference type="CDD" id="cd01886">
    <property type="entry name" value="EF-G"/>
    <property type="match status" value="1"/>
</dbReference>
<dbReference type="SUPFAM" id="SSF52540">
    <property type="entry name" value="P-loop containing nucleoside triphosphate hydrolases"/>
    <property type="match status" value="1"/>
</dbReference>
<dbReference type="CDD" id="cd04088">
    <property type="entry name" value="EFG_mtEFG_II"/>
    <property type="match status" value="1"/>
</dbReference>
<dbReference type="InterPro" id="IPR009022">
    <property type="entry name" value="EFG_III"/>
</dbReference>
<dbReference type="InterPro" id="IPR000640">
    <property type="entry name" value="EFG_V-like"/>
</dbReference>
<keyword evidence="6 8" id="KW-0342">GTP-binding</keyword>